<feature type="coiled-coil region" evidence="2">
    <location>
        <begin position="212"/>
        <end position="239"/>
    </location>
</feature>
<sequence length="250" mass="27364">MEQLPTPPATPAVRADSSGLTSPGKSYAELSKELDSVLERYLHLLDRQQRLQDEIGREFSSGFFSLVRANNSCPPGRRYGEDYYDERMKATRKLSIIFPSTNPGKCESALSSLNQTISNPSFAIENALLSPSNTEESNYDTKDGNGHSDSDTSSSCQSSRPTKPDKVKQSKKPSTNQKSSNPINWFGILVPPALRSAQQSFCTALEGPIPALASVITEMREVERDVEVLRSQLASAIADNDGNESGKQCR</sequence>
<comment type="caution">
    <text evidence="4">The sequence shown here is derived from an EMBL/GenBank/DDBJ whole genome shotgun (WGS) entry which is preliminary data.</text>
</comment>
<dbReference type="GO" id="GO:0070072">
    <property type="term" value="P:vacuolar proton-transporting V-type ATPase complex assembly"/>
    <property type="evidence" value="ECO:0007669"/>
    <property type="project" value="InterPro"/>
</dbReference>
<evidence type="ECO:0000256" key="1">
    <source>
        <dbReference type="ARBA" id="ARBA00093634"/>
    </source>
</evidence>
<evidence type="ECO:0000313" key="4">
    <source>
        <dbReference type="EMBL" id="OJD16874.1"/>
    </source>
</evidence>
<keyword evidence="2" id="KW-0175">Coiled coil</keyword>
<feature type="compositionally biased region" description="Polar residues" evidence="3">
    <location>
        <begin position="172"/>
        <end position="183"/>
    </location>
</feature>
<dbReference type="GO" id="GO:1990871">
    <property type="term" value="C:Vma12-Vma22 assembly complex"/>
    <property type="evidence" value="ECO:0007669"/>
    <property type="project" value="TreeGrafter"/>
</dbReference>
<dbReference type="PANTHER" id="PTHR31996">
    <property type="entry name" value="COILED-COIL DOMAIN-CONTAINING PROTEIN 115"/>
    <property type="match status" value="1"/>
</dbReference>
<dbReference type="AlphaFoldDB" id="A0A1J9PLX1"/>
<proteinExistence type="predicted"/>
<dbReference type="VEuPathDB" id="FungiDB:AJ78_02971"/>
<feature type="region of interest" description="Disordered" evidence="3">
    <location>
        <begin position="130"/>
        <end position="183"/>
    </location>
</feature>
<dbReference type="InterPro" id="IPR040357">
    <property type="entry name" value="Vma22/CCDC115"/>
</dbReference>
<dbReference type="EMBL" id="LGRN01000088">
    <property type="protein sequence ID" value="OJD16874.1"/>
    <property type="molecule type" value="Genomic_DNA"/>
</dbReference>
<dbReference type="Pfam" id="PF21730">
    <property type="entry name" value="Vma22_CCDC115"/>
    <property type="match status" value="1"/>
</dbReference>
<gene>
    <name evidence="4" type="ORF">AJ78_02971</name>
</gene>
<name>A0A1J9PLX1_9EURO</name>
<dbReference type="GO" id="GO:0051082">
    <property type="term" value="F:unfolded protein binding"/>
    <property type="evidence" value="ECO:0007669"/>
    <property type="project" value="TreeGrafter"/>
</dbReference>
<dbReference type="Proteomes" id="UP000182235">
    <property type="component" value="Unassembled WGS sequence"/>
</dbReference>
<evidence type="ECO:0000256" key="2">
    <source>
        <dbReference type="SAM" id="Coils"/>
    </source>
</evidence>
<dbReference type="PANTHER" id="PTHR31996:SF2">
    <property type="entry name" value="COILED-COIL DOMAIN-CONTAINING PROTEIN 115"/>
    <property type="match status" value="1"/>
</dbReference>
<feature type="region of interest" description="Disordered" evidence="3">
    <location>
        <begin position="1"/>
        <end position="26"/>
    </location>
</feature>
<dbReference type="OrthoDB" id="408631at2759"/>
<reference evidence="4 5" key="1">
    <citation type="submission" date="2015-07" db="EMBL/GenBank/DDBJ databases">
        <title>Emmonsia species relationships and genome sequence.</title>
        <authorList>
            <consortium name="The Broad Institute Genomics Platform"/>
            <person name="Cuomo C.A."/>
            <person name="Munoz J.F."/>
            <person name="Imamovic A."/>
            <person name="Priest M.E."/>
            <person name="Young S."/>
            <person name="Clay O.K."/>
            <person name="McEwen J.G."/>
        </authorList>
    </citation>
    <scope>NUCLEOTIDE SEQUENCE [LARGE SCALE GENOMIC DNA]</scope>
    <source>
        <strain evidence="4 5">UAMH 9510</strain>
    </source>
</reference>
<evidence type="ECO:0000256" key="3">
    <source>
        <dbReference type="SAM" id="MobiDB-lite"/>
    </source>
</evidence>
<feature type="compositionally biased region" description="Pro residues" evidence="3">
    <location>
        <begin position="1"/>
        <end position="10"/>
    </location>
</feature>
<dbReference type="STRING" id="1447872.A0A1J9PLX1"/>
<evidence type="ECO:0000313" key="5">
    <source>
        <dbReference type="Proteomes" id="UP000182235"/>
    </source>
</evidence>
<accession>A0A1J9PLX1</accession>
<protein>
    <recommendedName>
        <fullName evidence="1">Vacuolar ATPase assembly protein VMA22</fullName>
    </recommendedName>
</protein>
<feature type="compositionally biased region" description="Basic and acidic residues" evidence="3">
    <location>
        <begin position="139"/>
        <end position="150"/>
    </location>
</feature>
<organism evidence="4 5">
    <name type="scientific">Emergomyces pasteurianus Ep9510</name>
    <dbReference type="NCBI Taxonomy" id="1447872"/>
    <lineage>
        <taxon>Eukaryota</taxon>
        <taxon>Fungi</taxon>
        <taxon>Dikarya</taxon>
        <taxon>Ascomycota</taxon>
        <taxon>Pezizomycotina</taxon>
        <taxon>Eurotiomycetes</taxon>
        <taxon>Eurotiomycetidae</taxon>
        <taxon>Onygenales</taxon>
        <taxon>Ajellomycetaceae</taxon>
        <taxon>Emergomyces</taxon>
    </lineage>
</organism>
<keyword evidence="5" id="KW-1185">Reference proteome</keyword>